<gene>
    <name evidence="1" type="ORF">BDD21_0245</name>
</gene>
<dbReference type="EMBL" id="RBXL01000001">
    <property type="protein sequence ID" value="RKT42943.1"/>
    <property type="molecule type" value="Genomic_DNA"/>
</dbReference>
<proteinExistence type="predicted"/>
<reference evidence="1 2" key="1">
    <citation type="submission" date="2018-10" db="EMBL/GenBank/DDBJ databases">
        <title>Genomic Encyclopedia of Archaeal and Bacterial Type Strains, Phase II (KMG-II): from individual species to whole genera.</title>
        <authorList>
            <person name="Goeker M."/>
        </authorList>
    </citation>
    <scope>NUCLEOTIDE SEQUENCE [LARGE SCALE GENOMIC DNA]</scope>
    <source>
        <strain evidence="1 2">DSM 235</strain>
    </source>
</reference>
<comment type="caution">
    <text evidence="1">The sequence shown here is derived from an EMBL/GenBank/DDBJ whole genome shotgun (WGS) entry which is preliminary data.</text>
</comment>
<keyword evidence="2" id="KW-1185">Reference proteome</keyword>
<name>A0A495V2Z2_9GAMM</name>
<organism evidence="1 2">
    <name type="scientific">Thiocapsa rosea</name>
    <dbReference type="NCBI Taxonomy" id="69360"/>
    <lineage>
        <taxon>Bacteria</taxon>
        <taxon>Pseudomonadati</taxon>
        <taxon>Pseudomonadota</taxon>
        <taxon>Gammaproteobacteria</taxon>
        <taxon>Chromatiales</taxon>
        <taxon>Chromatiaceae</taxon>
        <taxon>Thiocapsa</taxon>
    </lineage>
</organism>
<accession>A0A495V2Z2</accession>
<evidence type="ECO:0000313" key="2">
    <source>
        <dbReference type="Proteomes" id="UP000274556"/>
    </source>
</evidence>
<protein>
    <submittedName>
        <fullName evidence="1">Uncharacterized protein</fullName>
    </submittedName>
</protein>
<dbReference type="AlphaFoldDB" id="A0A495V2Z2"/>
<dbReference type="Proteomes" id="UP000274556">
    <property type="component" value="Unassembled WGS sequence"/>
</dbReference>
<evidence type="ECO:0000313" key="1">
    <source>
        <dbReference type="EMBL" id="RKT42943.1"/>
    </source>
</evidence>
<sequence length="37" mass="4147">MTKVCVVIDPAIAESLYQGRIDPDRVDGTFEAEIRTH</sequence>